<feature type="non-terminal residue" evidence="5">
    <location>
        <position position="172"/>
    </location>
</feature>
<dbReference type="GO" id="GO:0005524">
    <property type="term" value="F:ATP binding"/>
    <property type="evidence" value="ECO:0007669"/>
    <property type="project" value="UniProtKB-KW"/>
</dbReference>
<feature type="non-terminal residue" evidence="5">
    <location>
        <position position="1"/>
    </location>
</feature>
<dbReference type="PROSITE" id="PS50979">
    <property type="entry name" value="BC"/>
    <property type="match status" value="1"/>
</dbReference>
<comment type="caution">
    <text evidence="5">The sequence shown here is derived from an EMBL/GenBank/DDBJ whole genome shotgun (WGS) entry which is preliminary data.</text>
</comment>
<keyword evidence="1" id="KW-0436">Ligase</keyword>
<dbReference type="PANTHER" id="PTHR48095">
    <property type="entry name" value="PYRUVATE CARBOXYLASE SUBUNIT A"/>
    <property type="match status" value="1"/>
</dbReference>
<dbReference type="AlphaFoldDB" id="X1EPW7"/>
<dbReference type="SUPFAM" id="SSF52440">
    <property type="entry name" value="PreATP-grasp domain"/>
    <property type="match status" value="1"/>
</dbReference>
<protein>
    <recommendedName>
        <fullName evidence="4">Biotin carboxylation domain-containing protein</fullName>
    </recommendedName>
</protein>
<evidence type="ECO:0000256" key="2">
    <source>
        <dbReference type="ARBA" id="ARBA00022741"/>
    </source>
</evidence>
<dbReference type="InterPro" id="IPR016185">
    <property type="entry name" value="PreATP-grasp_dom_sf"/>
</dbReference>
<keyword evidence="3" id="KW-0067">ATP-binding</keyword>
<evidence type="ECO:0000313" key="5">
    <source>
        <dbReference type="EMBL" id="GAH10683.1"/>
    </source>
</evidence>
<evidence type="ECO:0000259" key="4">
    <source>
        <dbReference type="PROSITE" id="PS50979"/>
    </source>
</evidence>
<name>X1EPW7_9ZZZZ</name>
<accession>X1EPW7</accession>
<feature type="domain" description="Biotin carboxylation" evidence="4">
    <location>
        <begin position="1"/>
        <end position="172"/>
    </location>
</feature>
<organism evidence="5">
    <name type="scientific">marine sediment metagenome</name>
    <dbReference type="NCBI Taxonomy" id="412755"/>
    <lineage>
        <taxon>unclassified sequences</taxon>
        <taxon>metagenomes</taxon>
        <taxon>ecological metagenomes</taxon>
    </lineage>
</organism>
<dbReference type="InterPro" id="IPR005481">
    <property type="entry name" value="BC-like_N"/>
</dbReference>
<sequence>RIMRACRELGVQTVAVYSQEDADAAYLQLADDAICIGPGPATESYLNIPRIISAAEIADVQAIHPGYGFLAENAHFAEICRSCKIEFIGPSAESMKLLGDKVEARKLAKAAQVPVKQGSDSAVSDKEAVKIARPTRRPKFLDGPGTGPEIIGRILGVYAAFHSHAPRFDIAS</sequence>
<dbReference type="InterPro" id="IPR011764">
    <property type="entry name" value="Biotin_carboxylation_dom"/>
</dbReference>
<proteinExistence type="predicted"/>
<gene>
    <name evidence="5" type="ORF">S01H4_61415</name>
</gene>
<evidence type="ECO:0000256" key="3">
    <source>
        <dbReference type="ARBA" id="ARBA00022840"/>
    </source>
</evidence>
<dbReference type="PANTHER" id="PTHR48095:SF2">
    <property type="entry name" value="BIOTIN CARBOXYLASE, CHLOROPLASTIC"/>
    <property type="match status" value="1"/>
</dbReference>
<dbReference type="EMBL" id="BART01036409">
    <property type="protein sequence ID" value="GAH10683.1"/>
    <property type="molecule type" value="Genomic_DNA"/>
</dbReference>
<dbReference type="GO" id="GO:0016874">
    <property type="term" value="F:ligase activity"/>
    <property type="evidence" value="ECO:0007669"/>
    <property type="project" value="UniProtKB-KW"/>
</dbReference>
<dbReference type="InterPro" id="IPR051602">
    <property type="entry name" value="ACC_Biotin_Carboxylase"/>
</dbReference>
<dbReference type="Pfam" id="PF00289">
    <property type="entry name" value="Biotin_carb_N"/>
    <property type="match status" value="1"/>
</dbReference>
<keyword evidence="2" id="KW-0547">Nucleotide-binding</keyword>
<evidence type="ECO:0000256" key="1">
    <source>
        <dbReference type="ARBA" id="ARBA00022598"/>
    </source>
</evidence>
<dbReference type="Gene3D" id="3.40.50.20">
    <property type="match status" value="1"/>
</dbReference>
<reference evidence="5" key="1">
    <citation type="journal article" date="2014" name="Front. Microbiol.">
        <title>High frequency of phylogenetically diverse reductive dehalogenase-homologous genes in deep subseafloor sedimentary metagenomes.</title>
        <authorList>
            <person name="Kawai M."/>
            <person name="Futagami T."/>
            <person name="Toyoda A."/>
            <person name="Takaki Y."/>
            <person name="Nishi S."/>
            <person name="Hori S."/>
            <person name="Arai W."/>
            <person name="Tsubouchi T."/>
            <person name="Morono Y."/>
            <person name="Uchiyama I."/>
            <person name="Ito T."/>
            <person name="Fujiyama A."/>
            <person name="Inagaki F."/>
            <person name="Takami H."/>
        </authorList>
    </citation>
    <scope>NUCLEOTIDE SEQUENCE</scope>
    <source>
        <strain evidence="5">Expedition CK06-06</strain>
    </source>
</reference>